<dbReference type="Gene3D" id="3.40.640.10">
    <property type="entry name" value="Type I PLP-dependent aspartate aminotransferase-like (Major domain)"/>
    <property type="match status" value="1"/>
</dbReference>
<feature type="active site" description="Proton acceptor" evidence="6">
    <location>
        <position position="217"/>
    </location>
</feature>
<evidence type="ECO:0000256" key="4">
    <source>
        <dbReference type="ARBA" id="ARBA00022898"/>
    </source>
</evidence>
<evidence type="ECO:0000256" key="7">
    <source>
        <dbReference type="PIRSR" id="PIRSR000390-2"/>
    </source>
</evidence>
<comment type="cofactor">
    <cofactor evidence="1">
        <name>pyridoxal 5'-phosphate</name>
        <dbReference type="ChEBI" id="CHEBI:597326"/>
    </cofactor>
</comment>
<comment type="similarity">
    <text evidence="5 8">Belongs to the DegT/DnrJ/EryC1 family.</text>
</comment>
<protein>
    <submittedName>
        <fullName evidence="9">Aminotransferase</fullName>
    </submittedName>
</protein>
<dbReference type="InterPro" id="IPR015424">
    <property type="entry name" value="PyrdxlP-dep_Trfase"/>
</dbReference>
<organism evidence="9 10">
    <name type="scientific">Anoxybacillus flavithermus AK1</name>
    <dbReference type="NCBI Taxonomy" id="1297581"/>
    <lineage>
        <taxon>Bacteria</taxon>
        <taxon>Bacillati</taxon>
        <taxon>Bacillota</taxon>
        <taxon>Bacilli</taxon>
        <taxon>Bacillales</taxon>
        <taxon>Anoxybacillaceae</taxon>
        <taxon>Anoxybacillus</taxon>
    </lineage>
</organism>
<reference evidence="9 10" key="2">
    <citation type="journal article" date="2015" name="Genome Announc.">
        <title>Genome Sequence of Anoxybacillus flavithermus Strain AK1, a Thermophile Isolated from a Hot Spring in Saudi Arabia.</title>
        <authorList>
            <person name="Khalil A."/>
            <person name="Sivakumar N."/>
            <person name="Qarawi S."/>
        </authorList>
    </citation>
    <scope>NUCLEOTIDE SEQUENCE [LARGE SCALE GENOMIC DNA]</scope>
    <source>
        <strain evidence="9 10">AK1</strain>
    </source>
</reference>
<dbReference type="CDD" id="cd00616">
    <property type="entry name" value="AHBA_syn"/>
    <property type="match status" value="1"/>
</dbReference>
<dbReference type="RefSeq" id="WP_003397368.1">
    <property type="nucleotide sequence ID" value="NZ_APCD01000009.1"/>
</dbReference>
<evidence type="ECO:0000256" key="5">
    <source>
        <dbReference type="ARBA" id="ARBA00037999"/>
    </source>
</evidence>
<evidence type="ECO:0000256" key="6">
    <source>
        <dbReference type="PIRSR" id="PIRSR000390-1"/>
    </source>
</evidence>
<feature type="modified residue" description="N6-(pyridoxal phosphate)lysine" evidence="7">
    <location>
        <position position="217"/>
    </location>
</feature>
<keyword evidence="4 7" id="KW-0663">Pyridoxal phosphate</keyword>
<dbReference type="NCBIfam" id="TIGR04181">
    <property type="entry name" value="NHT_00031"/>
    <property type="match status" value="1"/>
</dbReference>
<dbReference type="PANTHER" id="PTHR30244">
    <property type="entry name" value="TRANSAMINASE"/>
    <property type="match status" value="1"/>
</dbReference>
<dbReference type="Gene3D" id="3.90.1150.10">
    <property type="entry name" value="Aspartate Aminotransferase, domain 1"/>
    <property type="match status" value="1"/>
</dbReference>
<dbReference type="InterPro" id="IPR015422">
    <property type="entry name" value="PyrdxlP-dep_Trfase_small"/>
</dbReference>
<accession>M8CWI5</accession>
<proteinExistence type="inferred from homology"/>
<reference evidence="9 10" key="1">
    <citation type="submission" date="2013-03" db="EMBL/GenBank/DDBJ databases">
        <title>Assembly of a new bacterial strain Anoxybacillus flavithermus AK1.</title>
        <authorList>
            <person name="Rajan I."/>
            <person name="PoliReddy D."/>
            <person name="Sugumar T."/>
            <person name="Rathinam K."/>
            <person name="Alqarawi S."/>
            <person name="Khalil A.B."/>
            <person name="Sivakumar N."/>
        </authorList>
    </citation>
    <scope>NUCLEOTIDE SEQUENCE [LARGE SCALE GENOMIC DNA]</scope>
    <source>
        <strain evidence="9 10">AK1</strain>
    </source>
</reference>
<dbReference type="AlphaFoldDB" id="M8CWI5"/>
<dbReference type="SUPFAM" id="SSF53383">
    <property type="entry name" value="PLP-dependent transferases"/>
    <property type="match status" value="1"/>
</dbReference>
<name>M8CWI5_9BACL</name>
<gene>
    <name evidence="9" type="ORF">H919_08103</name>
</gene>
<dbReference type="PIRSF" id="PIRSF000390">
    <property type="entry name" value="PLP_StrS"/>
    <property type="match status" value="1"/>
</dbReference>
<evidence type="ECO:0000256" key="2">
    <source>
        <dbReference type="ARBA" id="ARBA00022576"/>
    </source>
</evidence>
<comment type="caution">
    <text evidence="9">The sequence shown here is derived from an EMBL/GenBank/DDBJ whole genome shotgun (WGS) entry which is preliminary data.</text>
</comment>
<dbReference type="Proteomes" id="UP000012085">
    <property type="component" value="Unassembled WGS sequence"/>
</dbReference>
<sequence>MNDMILELAKKIKSMYPQKDFIPLHEPKFKGNEQKYIADCIETGWVSSVGKYVDQFERMLAEFTGVKRAVAVVNGTAALHIALKIVGIQPNDEVLIPSLTFVATGNAVVYCGAVPHFIDVSTETLGIDPFKLDDYLRDVAVINGNVCINKQTGRIIRAVVPMHTFGHPVDIDVLFDVCERWNLIMVEDAAESLGSYYKGIHTGNFGKASALSFNGNKIITTGGGGAVLTNDEKLADYAKHLTTTAKRPHRWKYEHDQIGYNYRMPNINAALGCAQLEYIDDLIEKKRRLVQRYEQLIAGCQGVRLFKEPRFARSNYWLQTLIFDENICDINQVLETFNNQKVMSRPIWTPLHLLRPFQNSPKADLQVTEKLQYQIVNIPSSPYLGDDIDG</sequence>
<dbReference type="InterPro" id="IPR015421">
    <property type="entry name" value="PyrdxlP-dep_Trfase_major"/>
</dbReference>
<dbReference type="GO" id="GO:0000271">
    <property type="term" value="P:polysaccharide biosynthetic process"/>
    <property type="evidence" value="ECO:0007669"/>
    <property type="project" value="TreeGrafter"/>
</dbReference>
<dbReference type="FunFam" id="3.40.640.10:FF:000090">
    <property type="entry name" value="Pyridoxal phosphate-dependent aminotransferase"/>
    <property type="match status" value="1"/>
</dbReference>
<dbReference type="InterPro" id="IPR026385">
    <property type="entry name" value="LegC-like"/>
</dbReference>
<evidence type="ECO:0000313" key="9">
    <source>
        <dbReference type="EMBL" id="EMT45878.1"/>
    </source>
</evidence>
<evidence type="ECO:0000313" key="10">
    <source>
        <dbReference type="Proteomes" id="UP000012085"/>
    </source>
</evidence>
<dbReference type="PANTHER" id="PTHR30244:SF30">
    <property type="entry name" value="BLR5990 PROTEIN"/>
    <property type="match status" value="1"/>
</dbReference>
<dbReference type="EMBL" id="APCD01000009">
    <property type="protein sequence ID" value="EMT45878.1"/>
    <property type="molecule type" value="Genomic_DNA"/>
</dbReference>
<keyword evidence="3 9" id="KW-0808">Transferase</keyword>
<dbReference type="Pfam" id="PF01041">
    <property type="entry name" value="DegT_DnrJ_EryC1"/>
    <property type="match status" value="1"/>
</dbReference>
<dbReference type="InterPro" id="IPR000653">
    <property type="entry name" value="DegT/StrS_aminotransferase"/>
</dbReference>
<keyword evidence="2 9" id="KW-0032">Aminotransferase</keyword>
<evidence type="ECO:0000256" key="1">
    <source>
        <dbReference type="ARBA" id="ARBA00001933"/>
    </source>
</evidence>
<dbReference type="GO" id="GO:0030170">
    <property type="term" value="F:pyridoxal phosphate binding"/>
    <property type="evidence" value="ECO:0007669"/>
    <property type="project" value="TreeGrafter"/>
</dbReference>
<dbReference type="GO" id="GO:0008483">
    <property type="term" value="F:transaminase activity"/>
    <property type="evidence" value="ECO:0007669"/>
    <property type="project" value="UniProtKB-KW"/>
</dbReference>
<dbReference type="PATRIC" id="fig|1297581.3.peg.1659"/>
<evidence type="ECO:0000256" key="3">
    <source>
        <dbReference type="ARBA" id="ARBA00022679"/>
    </source>
</evidence>
<evidence type="ECO:0000256" key="8">
    <source>
        <dbReference type="RuleBase" id="RU004508"/>
    </source>
</evidence>